<evidence type="ECO:0000256" key="2">
    <source>
        <dbReference type="ARBA" id="ARBA00022691"/>
    </source>
</evidence>
<reference evidence="4 5" key="1">
    <citation type="submission" date="2019-02" db="EMBL/GenBank/DDBJ databases">
        <title>Deep-cultivation of Planctomycetes and their phenomic and genomic characterization uncovers novel biology.</title>
        <authorList>
            <person name="Wiegand S."/>
            <person name="Jogler M."/>
            <person name="Boedeker C."/>
            <person name="Pinto D."/>
            <person name="Vollmers J."/>
            <person name="Rivas-Marin E."/>
            <person name="Kohn T."/>
            <person name="Peeters S.H."/>
            <person name="Heuer A."/>
            <person name="Rast P."/>
            <person name="Oberbeckmann S."/>
            <person name="Bunk B."/>
            <person name="Jeske O."/>
            <person name="Meyerdierks A."/>
            <person name="Storesund J.E."/>
            <person name="Kallscheuer N."/>
            <person name="Luecker S."/>
            <person name="Lage O.M."/>
            <person name="Pohl T."/>
            <person name="Merkel B.J."/>
            <person name="Hornburger P."/>
            <person name="Mueller R.-W."/>
            <person name="Bruemmer F."/>
            <person name="Labrenz M."/>
            <person name="Spormann A.M."/>
            <person name="Op Den Camp H."/>
            <person name="Overmann J."/>
            <person name="Amann R."/>
            <person name="Jetten M.S.M."/>
            <person name="Mascher T."/>
            <person name="Medema M.H."/>
            <person name="Devos D.P."/>
            <person name="Kaster A.-K."/>
            <person name="Ovreas L."/>
            <person name="Rohde M."/>
            <person name="Galperin M.Y."/>
            <person name="Jogler C."/>
        </authorList>
    </citation>
    <scope>NUCLEOTIDE SEQUENCE [LARGE SCALE GENOMIC DNA]</scope>
    <source>
        <strain evidence="4 5">Poly41</strain>
    </source>
</reference>
<dbReference type="GO" id="GO:0008168">
    <property type="term" value="F:methyltransferase activity"/>
    <property type="evidence" value="ECO:0007669"/>
    <property type="project" value="UniProtKB-KW"/>
</dbReference>
<keyword evidence="1 4" id="KW-0489">Methyltransferase</keyword>
<keyword evidence="2" id="KW-0949">S-adenosyl-L-methionine</keyword>
<dbReference type="AlphaFoldDB" id="A0A5C6DAS9"/>
<dbReference type="SUPFAM" id="SSF53335">
    <property type="entry name" value="S-adenosyl-L-methionine-dependent methyltransferases"/>
    <property type="match status" value="1"/>
</dbReference>
<dbReference type="RefSeq" id="WP_197231607.1">
    <property type="nucleotide sequence ID" value="NZ_SJPV01000011.1"/>
</dbReference>
<dbReference type="Pfam" id="PF05175">
    <property type="entry name" value="MTS"/>
    <property type="match status" value="1"/>
</dbReference>
<feature type="domain" description="Methyltransferase small" evidence="3">
    <location>
        <begin position="73"/>
        <end position="199"/>
    </location>
</feature>
<keyword evidence="4" id="KW-0808">Transferase</keyword>
<dbReference type="GO" id="GO:0032259">
    <property type="term" value="P:methylation"/>
    <property type="evidence" value="ECO:0007669"/>
    <property type="project" value="UniProtKB-KW"/>
</dbReference>
<evidence type="ECO:0000313" key="4">
    <source>
        <dbReference type="EMBL" id="TWU32871.1"/>
    </source>
</evidence>
<evidence type="ECO:0000256" key="1">
    <source>
        <dbReference type="ARBA" id="ARBA00022603"/>
    </source>
</evidence>
<name>A0A5C6DAS9_9BACT</name>
<sequence length="254" mass="28114">MRIFQRLLAFVFVCPLGCSPNYRDDLDYSYEVVQTWPNEDIHFGEIVQFAGVPFEPDDTAKLRKMIVDDAIVSNRDVLQIGIETGLLAVLCLQNDAGQVVAIDANPAAVENTRYNAATLSSEDKLDVRQIPADAVSPFSVIKPGEKFDLILCNLPWIPSEEGKRSSEAVQDAILDELPNHLSAGGKCLFVYGNQTAIERLQGESEQRNLACKQLDDRTLDSLDQEFRPGMLLELRLALPTPKVSDADTIESSSE</sequence>
<keyword evidence="5" id="KW-1185">Reference proteome</keyword>
<gene>
    <name evidence="4" type="ORF">Poly41_52480</name>
</gene>
<organism evidence="4 5">
    <name type="scientific">Novipirellula artificiosorum</name>
    <dbReference type="NCBI Taxonomy" id="2528016"/>
    <lineage>
        <taxon>Bacteria</taxon>
        <taxon>Pseudomonadati</taxon>
        <taxon>Planctomycetota</taxon>
        <taxon>Planctomycetia</taxon>
        <taxon>Pirellulales</taxon>
        <taxon>Pirellulaceae</taxon>
        <taxon>Novipirellula</taxon>
    </lineage>
</organism>
<evidence type="ECO:0000259" key="3">
    <source>
        <dbReference type="Pfam" id="PF05175"/>
    </source>
</evidence>
<dbReference type="CDD" id="cd02440">
    <property type="entry name" value="AdoMet_MTases"/>
    <property type="match status" value="1"/>
</dbReference>
<proteinExistence type="predicted"/>
<protein>
    <submittedName>
        <fullName evidence="4">N5-glutamine S-adenosyl-L-methionine-dependent methyltransferase</fullName>
    </submittedName>
</protein>
<dbReference type="EMBL" id="SJPV01000011">
    <property type="protein sequence ID" value="TWU32871.1"/>
    <property type="molecule type" value="Genomic_DNA"/>
</dbReference>
<dbReference type="InterPro" id="IPR007848">
    <property type="entry name" value="Small_mtfrase_dom"/>
</dbReference>
<comment type="caution">
    <text evidence="4">The sequence shown here is derived from an EMBL/GenBank/DDBJ whole genome shotgun (WGS) entry which is preliminary data.</text>
</comment>
<evidence type="ECO:0000313" key="5">
    <source>
        <dbReference type="Proteomes" id="UP000319143"/>
    </source>
</evidence>
<dbReference type="InterPro" id="IPR029063">
    <property type="entry name" value="SAM-dependent_MTases_sf"/>
</dbReference>
<accession>A0A5C6DAS9</accession>
<dbReference type="Gene3D" id="3.40.50.150">
    <property type="entry name" value="Vaccinia Virus protein VP39"/>
    <property type="match status" value="1"/>
</dbReference>
<dbReference type="Proteomes" id="UP000319143">
    <property type="component" value="Unassembled WGS sequence"/>
</dbReference>